<feature type="transmembrane region" description="Helical" evidence="1">
    <location>
        <begin position="78"/>
        <end position="99"/>
    </location>
</feature>
<sequence length="173" mass="19734">MGGAAGYIDKLILGTNHIYQHPTAKKIYNSTAFDPEGLLGCLLTDSANNSWFTMRDNYPDIYNMEIAGESLAELECPLSFVLATSSMAFLFEALCFLLIDVKGKWNGYPFLQCGMNAILLYVGHSVLHKMLPWHWSTGLMNTHFMLLLKCTWTTFLWIIVAIYCYKKNFFYVL</sequence>
<dbReference type="PANTHER" id="PTHR31061">
    <property type="entry name" value="LD22376P"/>
    <property type="match status" value="1"/>
</dbReference>
<name>A0A7R8UD32_HERIL</name>
<keyword evidence="1" id="KW-0472">Membrane</keyword>
<protein>
    <submittedName>
        <fullName evidence="2">Uncharacterized protein</fullName>
    </submittedName>
</protein>
<feature type="transmembrane region" description="Helical" evidence="1">
    <location>
        <begin position="144"/>
        <end position="165"/>
    </location>
</feature>
<evidence type="ECO:0000313" key="3">
    <source>
        <dbReference type="Proteomes" id="UP000594454"/>
    </source>
</evidence>
<dbReference type="PANTHER" id="PTHR31061:SF24">
    <property type="entry name" value="LD22376P"/>
    <property type="match status" value="1"/>
</dbReference>
<evidence type="ECO:0000313" key="2">
    <source>
        <dbReference type="EMBL" id="CAD7078557.1"/>
    </source>
</evidence>
<dbReference type="Proteomes" id="UP000594454">
    <property type="component" value="Chromosome 1"/>
</dbReference>
<organism evidence="2 3">
    <name type="scientific">Hermetia illucens</name>
    <name type="common">Black soldier fly</name>
    <dbReference type="NCBI Taxonomy" id="343691"/>
    <lineage>
        <taxon>Eukaryota</taxon>
        <taxon>Metazoa</taxon>
        <taxon>Ecdysozoa</taxon>
        <taxon>Arthropoda</taxon>
        <taxon>Hexapoda</taxon>
        <taxon>Insecta</taxon>
        <taxon>Pterygota</taxon>
        <taxon>Neoptera</taxon>
        <taxon>Endopterygota</taxon>
        <taxon>Diptera</taxon>
        <taxon>Brachycera</taxon>
        <taxon>Stratiomyomorpha</taxon>
        <taxon>Stratiomyidae</taxon>
        <taxon>Hermetiinae</taxon>
        <taxon>Hermetia</taxon>
    </lineage>
</organism>
<feature type="transmembrane region" description="Helical" evidence="1">
    <location>
        <begin position="106"/>
        <end position="124"/>
    </location>
</feature>
<gene>
    <name evidence="2" type="ORF">HERILL_LOCUS1818</name>
</gene>
<accession>A0A7R8UD32</accession>
<keyword evidence="1" id="KW-1133">Transmembrane helix</keyword>
<dbReference type="AlphaFoldDB" id="A0A7R8UD32"/>
<evidence type="ECO:0000256" key="1">
    <source>
        <dbReference type="SAM" id="Phobius"/>
    </source>
</evidence>
<keyword evidence="3" id="KW-1185">Reference proteome</keyword>
<reference evidence="2 3" key="1">
    <citation type="submission" date="2020-11" db="EMBL/GenBank/DDBJ databases">
        <authorList>
            <person name="Wallbank WR R."/>
            <person name="Pardo Diaz C."/>
            <person name="Kozak K."/>
            <person name="Martin S."/>
            <person name="Jiggins C."/>
            <person name="Moest M."/>
            <person name="Warren A I."/>
            <person name="Generalovic N T."/>
            <person name="Byers J.R.P. K."/>
            <person name="Montejo-Kovacevich G."/>
            <person name="Yen C E."/>
        </authorList>
    </citation>
    <scope>NUCLEOTIDE SEQUENCE [LARGE SCALE GENOMIC DNA]</scope>
</reference>
<keyword evidence="1" id="KW-0812">Transmembrane</keyword>
<proteinExistence type="predicted"/>
<dbReference type="OrthoDB" id="2149840at2759"/>
<dbReference type="InParanoid" id="A0A7R8UD32"/>
<dbReference type="EMBL" id="LR899009">
    <property type="protein sequence ID" value="CAD7078557.1"/>
    <property type="molecule type" value="Genomic_DNA"/>
</dbReference>